<sequence length="274" mass="30811">MKQLGRQLKLVIGNDDESFEITQLRVTFDIKKTLTPEPNPAVIRIYNLNASHRNLLTSKVFNRAALSVGYEELQLIYAGDIIEVKVTESAEDIICELICGDGFKAYTCTLVNKTLSSGNRDRDILTENAQAMDIDIGVIELPNDRQLPRAKVMFGDARELLHKIAKNNQSDWSIQDGQLMLLPKQKVITDNESFVLSQETGLIGKPEKSEDGLTITCLCHPTLKIGALIRLQSITSEFNGDYKITQLSHTGDFMERDWYSRLVCVDGTFDKVKQ</sequence>
<dbReference type="Proteomes" id="UP000005012">
    <property type="component" value="Chromosome"/>
</dbReference>
<reference evidence="2" key="2">
    <citation type="submission" date="2012-04" db="EMBL/GenBank/DDBJ databases">
        <title>Complete genome sequence of Providencia stuartii clinical isolate MRSN 2154.</title>
        <authorList>
            <person name="Clifford R.J."/>
            <person name="Hang J."/>
            <person name="Riley M.C."/>
            <person name="Onmus-Leone F."/>
            <person name="Kuschner R.A."/>
            <person name="Lesho E.P."/>
            <person name="Waterman P.E."/>
        </authorList>
    </citation>
    <scope>NUCLEOTIDE SEQUENCE [LARGE SCALE GENOMIC DNA]</scope>
    <source>
        <strain evidence="2">MRSN 2154</strain>
    </source>
</reference>
<evidence type="ECO:0000313" key="1">
    <source>
        <dbReference type="EMBL" id="AFH92316.1"/>
    </source>
</evidence>
<accession>A0A140NJF3</accession>
<dbReference type="KEGG" id="psi:S70_02105"/>
<organism evidence="1 2">
    <name type="scientific">Providencia stuartii (strain MRSN 2154)</name>
    <dbReference type="NCBI Taxonomy" id="1157951"/>
    <lineage>
        <taxon>Bacteria</taxon>
        <taxon>Pseudomonadati</taxon>
        <taxon>Pseudomonadota</taxon>
        <taxon>Gammaproteobacteria</taxon>
        <taxon>Enterobacterales</taxon>
        <taxon>Morganellaceae</taxon>
        <taxon>Providencia</taxon>
    </lineage>
</organism>
<reference evidence="1 2" key="1">
    <citation type="journal article" date="2012" name="J. Bacteriol.">
        <title>Complete Genome Sequence of Providencia stuartii Clinical Isolate MRSN 2154.</title>
        <authorList>
            <person name="Clifford R.J."/>
            <person name="Hang J."/>
            <person name="Riley M.C."/>
            <person name="Onmus-Leone F."/>
            <person name="Kuschner R.A."/>
            <person name="Lesho E.P."/>
            <person name="Waterman P.E."/>
        </authorList>
    </citation>
    <scope>NUCLEOTIDE SEQUENCE [LARGE SCALE GENOMIC DNA]</scope>
    <source>
        <strain evidence="1 2">MRSN 2154</strain>
    </source>
</reference>
<dbReference type="NCBIfam" id="NF047561">
    <property type="entry name" value="orf58_phage_fam"/>
    <property type="match status" value="1"/>
</dbReference>
<dbReference type="GeneID" id="93518850"/>
<dbReference type="PATRIC" id="fig|1157951.4.peg.419"/>
<dbReference type="Pfam" id="PF22759">
    <property type="entry name" value="E217_GP41"/>
    <property type="match status" value="1"/>
</dbReference>
<dbReference type="RefSeq" id="WP_004921005.1">
    <property type="nucleotide sequence ID" value="NC_017731.1"/>
</dbReference>
<dbReference type="InterPro" id="IPR054496">
    <property type="entry name" value="E217_GP41"/>
</dbReference>
<evidence type="ECO:0008006" key="3">
    <source>
        <dbReference type="Google" id="ProtNLM"/>
    </source>
</evidence>
<dbReference type="AlphaFoldDB" id="A0A140NJF3"/>
<evidence type="ECO:0000313" key="2">
    <source>
        <dbReference type="Proteomes" id="UP000005012"/>
    </source>
</evidence>
<dbReference type="HOGENOM" id="CLU_059703_0_0_6"/>
<dbReference type="EMBL" id="CP003488">
    <property type="protein sequence ID" value="AFH92316.1"/>
    <property type="molecule type" value="Genomic_DNA"/>
</dbReference>
<proteinExistence type="predicted"/>
<dbReference type="OrthoDB" id="2087522at2"/>
<protein>
    <recommendedName>
        <fullName evidence="3">Phage protein D</fullName>
    </recommendedName>
</protein>
<name>A0A140NJF3_PROSM</name>
<gene>
    <name evidence="1" type="ordered locus">S70_02105</name>
</gene>